<proteinExistence type="predicted"/>
<dbReference type="Proteomes" id="UP001057381">
    <property type="component" value="Chromosome"/>
</dbReference>
<reference evidence="1" key="1">
    <citation type="submission" date="2021-04" db="EMBL/GenBank/DDBJ databases">
        <title>Complete Genome Sequences of Macrococcus spp. from dog and cattle.</title>
        <authorList>
            <person name="Schwendener S."/>
            <person name="Perreten V."/>
        </authorList>
    </citation>
    <scope>NUCLEOTIDE SEQUENCE</scope>
    <source>
        <strain evidence="1">Epi0143-OL</strain>
    </source>
</reference>
<organism evidence="1 2">
    <name type="scientific">Macrococcus equipercicus</name>
    <dbReference type="NCBI Taxonomy" id="69967"/>
    <lineage>
        <taxon>Bacteria</taxon>
        <taxon>Bacillati</taxon>
        <taxon>Bacillota</taxon>
        <taxon>Bacilli</taxon>
        <taxon>Bacillales</taxon>
        <taxon>Staphylococcaceae</taxon>
        <taxon>Macrococcus</taxon>
    </lineage>
</organism>
<dbReference type="InterPro" id="IPR024469">
    <property type="entry name" value="DUF2538"/>
</dbReference>
<gene>
    <name evidence="1" type="ORF">KFV11_03760</name>
</gene>
<dbReference type="KEGG" id="mequ:KFV11_03760"/>
<sequence length="157" mass="18981">MSQRKTYEKYEQINQIFDRLEHQIIHAGDLEYFRSRFFYLDEYHHQNYESLRLYYHQSDDNPLIDGACYILAIPEIFNVLNIFEYEVPLDFVFENGHLSETFKSLNVYYQYLIAAILEVSDIKIFEPSGYSLGMTNWNITQMKLFWQYTAIIRRNAL</sequence>
<dbReference type="Pfam" id="PF10804">
    <property type="entry name" value="DUF2538"/>
    <property type="match status" value="1"/>
</dbReference>
<evidence type="ECO:0000313" key="1">
    <source>
        <dbReference type="EMBL" id="UTH14486.1"/>
    </source>
</evidence>
<name>A0A9Q9F2K2_9STAP</name>
<protein>
    <submittedName>
        <fullName evidence="1">DUF2538 family protein</fullName>
    </submittedName>
</protein>
<accession>A0A9Q9F2K2</accession>
<dbReference type="RefSeq" id="WP_254250380.1">
    <property type="nucleotide sequence ID" value="NZ_CP073809.1"/>
</dbReference>
<dbReference type="AlphaFoldDB" id="A0A9Q9F2K2"/>
<dbReference type="EMBL" id="CP073809">
    <property type="protein sequence ID" value="UTH14486.1"/>
    <property type="molecule type" value="Genomic_DNA"/>
</dbReference>
<evidence type="ECO:0000313" key="2">
    <source>
        <dbReference type="Proteomes" id="UP001057381"/>
    </source>
</evidence>